<comment type="subcellular location">
    <subcellularLocation>
        <location evidence="1">Membrane</location>
        <topology evidence="1">Single-pass type I membrane protein</topology>
    </subcellularLocation>
</comment>
<dbReference type="InterPro" id="IPR032872">
    <property type="entry name" value="WAK_assoc_C"/>
</dbReference>
<dbReference type="GO" id="GO:0004674">
    <property type="term" value="F:protein serine/threonine kinase activity"/>
    <property type="evidence" value="ECO:0007669"/>
    <property type="project" value="UniProtKB-KW"/>
</dbReference>
<evidence type="ECO:0000256" key="4">
    <source>
        <dbReference type="ARBA" id="ARBA00022729"/>
    </source>
</evidence>
<dbReference type="Proteomes" id="UP000467841">
    <property type="component" value="Unassembled WGS sequence"/>
</dbReference>
<evidence type="ECO:0000256" key="1">
    <source>
        <dbReference type="ARBA" id="ARBA00004479"/>
    </source>
</evidence>
<evidence type="ECO:0000256" key="9">
    <source>
        <dbReference type="ARBA" id="ARBA00048679"/>
    </source>
</evidence>
<dbReference type="GO" id="GO:0030247">
    <property type="term" value="F:polysaccharide binding"/>
    <property type="evidence" value="ECO:0007669"/>
    <property type="project" value="InterPro"/>
</dbReference>
<keyword evidence="6" id="KW-0472">Membrane</keyword>
<keyword evidence="3" id="KW-0812">Transmembrane</keyword>
<dbReference type="Pfam" id="PF14380">
    <property type="entry name" value="WAK_assoc"/>
    <property type="match status" value="1"/>
</dbReference>
<comment type="catalytic activity">
    <reaction evidence="9">
        <text>L-seryl-[protein] + ATP = O-phospho-L-seryl-[protein] + ADP + H(+)</text>
        <dbReference type="Rhea" id="RHEA:17989"/>
        <dbReference type="Rhea" id="RHEA-COMP:9863"/>
        <dbReference type="Rhea" id="RHEA-COMP:11604"/>
        <dbReference type="ChEBI" id="CHEBI:15378"/>
        <dbReference type="ChEBI" id="CHEBI:29999"/>
        <dbReference type="ChEBI" id="CHEBI:30616"/>
        <dbReference type="ChEBI" id="CHEBI:83421"/>
        <dbReference type="ChEBI" id="CHEBI:456216"/>
        <dbReference type="EC" id="2.7.11.1"/>
    </reaction>
</comment>
<dbReference type="AlphaFoldDB" id="A0A6D2L5G4"/>
<dbReference type="PANTHER" id="PTHR33138">
    <property type="entry name" value="OS01G0690200 PROTEIN"/>
    <property type="match status" value="1"/>
</dbReference>
<feature type="domain" description="Wall-associated receptor kinase galacturonan-binding" evidence="10">
    <location>
        <begin position="159"/>
        <end position="222"/>
    </location>
</feature>
<proteinExistence type="predicted"/>
<evidence type="ECO:0000256" key="8">
    <source>
        <dbReference type="ARBA" id="ARBA00047899"/>
    </source>
</evidence>
<comment type="caution">
    <text evidence="12">The sequence shown here is derived from an EMBL/GenBank/DDBJ whole genome shotgun (WGS) entry which is preliminary data.</text>
</comment>
<evidence type="ECO:0000313" key="12">
    <source>
        <dbReference type="EMBL" id="CAA7059746.1"/>
    </source>
</evidence>
<dbReference type="OrthoDB" id="1507006at2759"/>
<name>A0A6D2L5G4_9BRAS</name>
<accession>A0A6D2L5G4</accession>
<organism evidence="12 13">
    <name type="scientific">Microthlaspi erraticum</name>
    <dbReference type="NCBI Taxonomy" id="1685480"/>
    <lineage>
        <taxon>Eukaryota</taxon>
        <taxon>Viridiplantae</taxon>
        <taxon>Streptophyta</taxon>
        <taxon>Embryophyta</taxon>
        <taxon>Tracheophyta</taxon>
        <taxon>Spermatophyta</taxon>
        <taxon>Magnoliopsida</taxon>
        <taxon>eudicotyledons</taxon>
        <taxon>Gunneridae</taxon>
        <taxon>Pentapetalae</taxon>
        <taxon>rosids</taxon>
        <taxon>malvids</taxon>
        <taxon>Brassicales</taxon>
        <taxon>Brassicaceae</taxon>
        <taxon>Coluteocarpeae</taxon>
        <taxon>Microthlaspi</taxon>
    </lineage>
</organism>
<keyword evidence="5" id="KW-1133">Transmembrane helix</keyword>
<dbReference type="EMBL" id="CACVBM020001795">
    <property type="protein sequence ID" value="CAA7059746.1"/>
    <property type="molecule type" value="Genomic_DNA"/>
</dbReference>
<evidence type="ECO:0000313" key="13">
    <source>
        <dbReference type="Proteomes" id="UP000467841"/>
    </source>
</evidence>
<protein>
    <recommendedName>
        <fullName evidence="2">non-specific serine/threonine protein kinase</fullName>
        <ecNumber evidence="2">2.7.11.1</ecNumber>
    </recommendedName>
</protein>
<evidence type="ECO:0000259" key="11">
    <source>
        <dbReference type="Pfam" id="PF14380"/>
    </source>
</evidence>
<evidence type="ECO:0000259" key="10">
    <source>
        <dbReference type="Pfam" id="PF13947"/>
    </source>
</evidence>
<comment type="catalytic activity">
    <reaction evidence="8">
        <text>L-threonyl-[protein] + ATP = O-phospho-L-threonyl-[protein] + ADP + H(+)</text>
        <dbReference type="Rhea" id="RHEA:46608"/>
        <dbReference type="Rhea" id="RHEA-COMP:11060"/>
        <dbReference type="Rhea" id="RHEA-COMP:11605"/>
        <dbReference type="ChEBI" id="CHEBI:15378"/>
        <dbReference type="ChEBI" id="CHEBI:30013"/>
        <dbReference type="ChEBI" id="CHEBI:30616"/>
        <dbReference type="ChEBI" id="CHEBI:61977"/>
        <dbReference type="ChEBI" id="CHEBI:456216"/>
        <dbReference type="EC" id="2.7.11.1"/>
    </reaction>
</comment>
<sequence length="368" mass="41447">MGVVRSWSVDLHSFGLHTSTTQIGSGRFTDEDIFELSPTYKSVTVFYDCNPFRLHFTSFIVNVPTSFVTNEKELNMIDLERVLRNGFEVKMKIDENEICGFNEILPFGVTCGPLHPPPTPTDLNQIMYNLPTSCLVFLLLFSLFHHLSSASSKQEHGWCETLFQCGNVTVGFPFSGGNRPQFCGHPLLQLHCFKDQTSIIISNHLYLVLDIDQASNTLRLSRAELIGSFCLATFTATTLPPEIFELSPNYKNLTVFYVCDPMLHYHSSYKCPGRGPVSMSENHDYHSSCDDSFMINVPKSFVPEEKELNRSKLESVLSKGFEVIVKIDKKACQECSSSHGICGFENTTQVCCNESSSSECKKLTYIRI</sequence>
<dbReference type="GO" id="GO:0016020">
    <property type="term" value="C:membrane"/>
    <property type="evidence" value="ECO:0007669"/>
    <property type="project" value="UniProtKB-SubCell"/>
</dbReference>
<evidence type="ECO:0000256" key="6">
    <source>
        <dbReference type="ARBA" id="ARBA00023136"/>
    </source>
</evidence>
<dbReference type="InterPro" id="IPR025287">
    <property type="entry name" value="WAK_GUB"/>
</dbReference>
<evidence type="ECO:0000256" key="7">
    <source>
        <dbReference type="ARBA" id="ARBA00023180"/>
    </source>
</evidence>
<evidence type="ECO:0000256" key="5">
    <source>
        <dbReference type="ARBA" id="ARBA00022989"/>
    </source>
</evidence>
<keyword evidence="13" id="KW-1185">Reference proteome</keyword>
<reference evidence="12" key="1">
    <citation type="submission" date="2020-01" db="EMBL/GenBank/DDBJ databases">
        <authorList>
            <person name="Mishra B."/>
        </authorList>
    </citation>
    <scope>NUCLEOTIDE SEQUENCE [LARGE SCALE GENOMIC DNA]</scope>
</reference>
<feature type="domain" description="Wall-associated receptor kinase C-terminal" evidence="11">
    <location>
        <begin position="280"/>
        <end position="352"/>
    </location>
</feature>
<dbReference type="PANTHER" id="PTHR33138:SF11">
    <property type="entry name" value="KINASE-LIKE PROTEIN"/>
    <property type="match status" value="1"/>
</dbReference>
<dbReference type="Pfam" id="PF13947">
    <property type="entry name" value="GUB_WAK_bind"/>
    <property type="match status" value="1"/>
</dbReference>
<evidence type="ECO:0000256" key="2">
    <source>
        <dbReference type="ARBA" id="ARBA00012513"/>
    </source>
</evidence>
<keyword evidence="4" id="KW-0732">Signal</keyword>
<gene>
    <name evidence="12" type="ORF">MERR_LOCUS46982</name>
</gene>
<evidence type="ECO:0000256" key="3">
    <source>
        <dbReference type="ARBA" id="ARBA00022692"/>
    </source>
</evidence>
<dbReference type="EC" id="2.7.11.1" evidence="2"/>
<keyword evidence="7" id="KW-0325">Glycoprotein</keyword>